<name>A0A9J6PL97_9PROT</name>
<evidence type="ECO:0000313" key="2">
    <source>
        <dbReference type="Proteomes" id="UP001055804"/>
    </source>
</evidence>
<dbReference type="SUPFAM" id="SSF89095">
    <property type="entry name" value="GatB/YqeY motif"/>
    <property type="match status" value="1"/>
</dbReference>
<proteinExistence type="predicted"/>
<organism evidence="1 2">
    <name type="scientific">Futiania mangrovi</name>
    <dbReference type="NCBI Taxonomy" id="2959716"/>
    <lineage>
        <taxon>Bacteria</taxon>
        <taxon>Pseudomonadati</taxon>
        <taxon>Pseudomonadota</taxon>
        <taxon>Alphaproteobacteria</taxon>
        <taxon>Futianiales</taxon>
        <taxon>Futianiaceae</taxon>
        <taxon>Futiania</taxon>
    </lineage>
</organism>
<dbReference type="InterPro" id="IPR003789">
    <property type="entry name" value="Asn/Gln_tRNA_amidoTrase-B-like"/>
</dbReference>
<dbReference type="PANTHER" id="PTHR28055">
    <property type="entry name" value="ALTERED INHERITANCE OF MITOCHONDRIA PROTEIN 41, MITOCHONDRIAL"/>
    <property type="match status" value="1"/>
</dbReference>
<dbReference type="InterPro" id="IPR023168">
    <property type="entry name" value="GatB_Yqey_C_2"/>
</dbReference>
<dbReference type="InterPro" id="IPR019004">
    <property type="entry name" value="YqeY/Aim41"/>
</dbReference>
<evidence type="ECO:0000313" key="1">
    <source>
        <dbReference type="EMBL" id="MCP1337399.1"/>
    </source>
</evidence>
<accession>A0A9J6PL97</accession>
<dbReference type="AlphaFoldDB" id="A0A9J6PL97"/>
<dbReference type="InterPro" id="IPR042184">
    <property type="entry name" value="YqeY/Aim41_N"/>
</dbReference>
<keyword evidence="2" id="KW-1185">Reference proteome</keyword>
<dbReference type="GO" id="GO:0016884">
    <property type="term" value="F:carbon-nitrogen ligase activity, with glutamine as amido-N-donor"/>
    <property type="evidence" value="ECO:0007669"/>
    <property type="project" value="InterPro"/>
</dbReference>
<dbReference type="RefSeq" id="WP_269333366.1">
    <property type="nucleotide sequence ID" value="NZ_JAMZFT010000003.1"/>
</dbReference>
<dbReference type="Gene3D" id="1.10.10.410">
    <property type="match status" value="1"/>
</dbReference>
<protein>
    <submittedName>
        <fullName evidence="1">GatB/YqeY domain-containing protein</fullName>
    </submittedName>
</protein>
<dbReference type="Proteomes" id="UP001055804">
    <property type="component" value="Unassembled WGS sequence"/>
</dbReference>
<dbReference type="Pfam" id="PF09424">
    <property type="entry name" value="YqeY"/>
    <property type="match status" value="1"/>
</dbReference>
<dbReference type="PANTHER" id="PTHR28055:SF1">
    <property type="entry name" value="ALTERED INHERITANCE OF MITOCHONDRIA PROTEIN 41, MITOCHONDRIAL"/>
    <property type="match status" value="1"/>
</dbReference>
<comment type="caution">
    <text evidence="1">The sequence shown here is derived from an EMBL/GenBank/DDBJ whole genome shotgun (WGS) entry which is preliminary data.</text>
</comment>
<dbReference type="Gene3D" id="1.10.1510.10">
    <property type="entry name" value="Uncharacterised protein YqeY/AIM41 PF09424, N-terminal domain"/>
    <property type="match status" value="1"/>
</dbReference>
<sequence length="152" mass="16678">MRDEINSALKTAIKAKEPTRVSTLRLIIAAIKDRDIAVRSEDRTTGITDEEILGVLQKMVRQRQESASMYEEGGRLELAERERAEIAIIEEFLPKPLSEEEVEAAIRDAIAEVGASGVKDMGKVMALLKQNFPGRLDVGKASGRVKSILCGA</sequence>
<gene>
    <name evidence="1" type="ORF">NJQ99_13335</name>
</gene>
<reference evidence="1" key="1">
    <citation type="submission" date="2022-06" db="EMBL/GenBank/DDBJ databases">
        <title>Isolation and Genomics of Futiania mangrovii gen. nov., sp. nov., a Rare and Metabolically-versatile member in the Class Alphaproteobacteria.</title>
        <authorList>
            <person name="Liu L."/>
            <person name="Huang W.-C."/>
            <person name="Pan J."/>
            <person name="Li J."/>
            <person name="Huang Y."/>
            <person name="Du H."/>
            <person name="Liu Y."/>
            <person name="Li M."/>
        </authorList>
    </citation>
    <scope>NUCLEOTIDE SEQUENCE</scope>
    <source>
        <strain evidence="1">FT118</strain>
    </source>
</reference>
<dbReference type="EMBL" id="JAMZFT010000003">
    <property type="protein sequence ID" value="MCP1337399.1"/>
    <property type="molecule type" value="Genomic_DNA"/>
</dbReference>